<accession>A0A090EG93</accession>
<proteinExistence type="inferred from homology"/>
<dbReference type="GO" id="GO:0016887">
    <property type="term" value="F:ATP hydrolysis activity"/>
    <property type="evidence" value="ECO:0007669"/>
    <property type="project" value="InterPro"/>
</dbReference>
<evidence type="ECO:0000256" key="7">
    <source>
        <dbReference type="ARBA" id="ARBA00022989"/>
    </source>
</evidence>
<dbReference type="Gene3D" id="3.40.50.300">
    <property type="entry name" value="P-loop containing nucleotide triphosphate hydrolases"/>
    <property type="match status" value="1"/>
</dbReference>
<dbReference type="InterPro" id="IPR003593">
    <property type="entry name" value="AAA+_ATPase"/>
</dbReference>
<dbReference type="InterPro" id="IPR011527">
    <property type="entry name" value="ABC1_TM_dom"/>
</dbReference>
<dbReference type="PROSITE" id="PS00211">
    <property type="entry name" value="ABC_TRANSPORTER_1"/>
    <property type="match status" value="1"/>
</dbReference>
<dbReference type="Pfam" id="PF00005">
    <property type="entry name" value="ABC_tran"/>
    <property type="match status" value="1"/>
</dbReference>
<feature type="transmembrane region" description="Helical" evidence="9">
    <location>
        <begin position="72"/>
        <end position="99"/>
    </location>
</feature>
<feature type="domain" description="ABC transporter" evidence="10">
    <location>
        <begin position="354"/>
        <end position="589"/>
    </location>
</feature>
<keyword evidence="3" id="KW-0813">Transport</keyword>
<evidence type="ECO:0000256" key="8">
    <source>
        <dbReference type="ARBA" id="ARBA00023136"/>
    </source>
</evidence>
<dbReference type="Pfam" id="PF00664">
    <property type="entry name" value="ABC_membrane"/>
    <property type="match status" value="1"/>
</dbReference>
<dbReference type="SUPFAM" id="SSF52540">
    <property type="entry name" value="P-loop containing nucleoside triphosphate hydrolases"/>
    <property type="match status" value="1"/>
</dbReference>
<comment type="subcellular location">
    <subcellularLocation>
        <location evidence="1">Cell membrane</location>
        <topology evidence="1">Multi-pass membrane protein</topology>
    </subcellularLocation>
</comment>
<dbReference type="GO" id="GO:0005524">
    <property type="term" value="F:ATP binding"/>
    <property type="evidence" value="ECO:0007669"/>
    <property type="project" value="UniProtKB-KW"/>
</dbReference>
<dbReference type="GO" id="GO:0005886">
    <property type="term" value="C:plasma membrane"/>
    <property type="evidence" value="ECO:0007669"/>
    <property type="project" value="UniProtKB-SubCell"/>
</dbReference>
<feature type="transmembrane region" description="Helical" evidence="9">
    <location>
        <begin position="179"/>
        <end position="200"/>
    </location>
</feature>
<dbReference type="Gene3D" id="1.20.1560.10">
    <property type="entry name" value="ABC transporter type 1, transmembrane domain"/>
    <property type="match status" value="1"/>
</dbReference>
<keyword evidence="5" id="KW-0547">Nucleotide-binding</keyword>
<feature type="domain" description="ABC transmembrane type-1" evidence="11">
    <location>
        <begin position="33"/>
        <end position="320"/>
    </location>
</feature>
<dbReference type="SMART" id="SM00382">
    <property type="entry name" value="AAA"/>
    <property type="match status" value="1"/>
</dbReference>
<evidence type="ECO:0000259" key="10">
    <source>
        <dbReference type="PROSITE" id="PS50893"/>
    </source>
</evidence>
<dbReference type="GO" id="GO:0140359">
    <property type="term" value="F:ABC-type transporter activity"/>
    <property type="evidence" value="ECO:0007669"/>
    <property type="project" value="InterPro"/>
</dbReference>
<name>A0A090EG93_MESPL</name>
<reference evidence="12 13" key="1">
    <citation type="submission" date="2014-08" db="EMBL/GenBank/DDBJ databases">
        <authorList>
            <person name="Moulin Lionel"/>
        </authorList>
    </citation>
    <scope>NUCLEOTIDE SEQUENCE [LARGE SCALE GENOMIC DNA]</scope>
</reference>
<keyword evidence="6" id="KW-0067">ATP-binding</keyword>
<keyword evidence="7 9" id="KW-1133">Transmembrane helix</keyword>
<evidence type="ECO:0000256" key="1">
    <source>
        <dbReference type="ARBA" id="ARBA00004651"/>
    </source>
</evidence>
<dbReference type="InterPro" id="IPR036640">
    <property type="entry name" value="ABC1_TM_sf"/>
</dbReference>
<sequence length="601" mass="65696">MARFKIDLRASAFRSVLGFTFSHWRRQPWRLSLIMGAFLLSTLADVLTPFYSGRLVDAVAGGAGTDAVAWNAAMVAFSILMALALAGVVLRNAAFLWIVELTLKMMSDIAADAFHRVQRFSTDWHANSFAGSTVRKITRGMWALDLLNDTILIALMPSVVMLVGSTLLLGWFWPLMGAVVAAGSVLFIAVTAMLSLGYVAPPARLANSWDTRLGGALADAVSCNAVVKGFGAETREETRLARVVAKWRLRTGRTWMRGTANGTTQGVLLLVMRAAVIGLALMLWAWGQASAGDVAFVLTSFFVLQGYLRDIGTHIRNLQRSINDMEELVDFQSQPLGIEDRPGARPIRITDGRIAFDKVTFHYGNHLLPLYRDFSVDIAAGERIGLVGHSGSGKTTFVKLIQRLYDVNAGRILIDGQDIAQVEQASLRGQIAIVQQEPILFHRSLAENIAYGMPGASQAEIEHAAKLASAHDFITSLPKGYGTLVGERGVKLSGGERQRVAIARAFLADARILILDEATSSLDSESEVLIQKAMERLMVGRTTLVIAHRLSTVRALDRLLVFDRGRIAEEGSHDDLIRLNGGIYRRLFERQALELTKGLVA</sequence>
<feature type="transmembrane region" description="Helical" evidence="9">
    <location>
        <begin position="266"/>
        <end position="285"/>
    </location>
</feature>
<evidence type="ECO:0000256" key="5">
    <source>
        <dbReference type="ARBA" id="ARBA00022741"/>
    </source>
</evidence>
<dbReference type="InterPro" id="IPR003439">
    <property type="entry name" value="ABC_transporter-like_ATP-bd"/>
</dbReference>
<dbReference type="PROSITE" id="PS50893">
    <property type="entry name" value="ABC_TRANSPORTER_2"/>
    <property type="match status" value="1"/>
</dbReference>
<organism evidence="12 13">
    <name type="scientific">Mesorhizobium plurifarium</name>
    <dbReference type="NCBI Taxonomy" id="69974"/>
    <lineage>
        <taxon>Bacteria</taxon>
        <taxon>Pseudomonadati</taxon>
        <taxon>Pseudomonadota</taxon>
        <taxon>Alphaproteobacteria</taxon>
        <taxon>Hyphomicrobiales</taxon>
        <taxon>Phyllobacteriaceae</taxon>
        <taxon>Mesorhizobium</taxon>
    </lineage>
</organism>
<dbReference type="AlphaFoldDB" id="A0A090EG93"/>
<dbReference type="SUPFAM" id="SSF90123">
    <property type="entry name" value="ABC transporter transmembrane region"/>
    <property type="match status" value="1"/>
</dbReference>
<dbReference type="InterPro" id="IPR017871">
    <property type="entry name" value="ABC_transporter-like_CS"/>
</dbReference>
<dbReference type="EMBL" id="CCNB01000004">
    <property type="protein sequence ID" value="CDX27248.1"/>
    <property type="molecule type" value="Genomic_DNA"/>
</dbReference>
<evidence type="ECO:0000256" key="9">
    <source>
        <dbReference type="SAM" id="Phobius"/>
    </source>
</evidence>
<evidence type="ECO:0000313" key="13">
    <source>
        <dbReference type="Proteomes" id="UP000046373"/>
    </source>
</evidence>
<evidence type="ECO:0000256" key="6">
    <source>
        <dbReference type="ARBA" id="ARBA00022840"/>
    </source>
</evidence>
<dbReference type="GO" id="GO:0034040">
    <property type="term" value="F:ATPase-coupled lipid transmembrane transporter activity"/>
    <property type="evidence" value="ECO:0007669"/>
    <property type="project" value="TreeGrafter"/>
</dbReference>
<evidence type="ECO:0000259" key="11">
    <source>
        <dbReference type="PROSITE" id="PS50929"/>
    </source>
</evidence>
<feature type="transmembrane region" description="Helical" evidence="9">
    <location>
        <begin position="151"/>
        <end position="173"/>
    </location>
</feature>
<gene>
    <name evidence="12" type="ORF">MPLDJ20_120205</name>
</gene>
<dbReference type="PROSITE" id="PS50929">
    <property type="entry name" value="ABC_TM1F"/>
    <property type="match status" value="1"/>
</dbReference>
<dbReference type="FunFam" id="3.40.50.300:FF:000287">
    <property type="entry name" value="Multidrug ABC transporter ATP-binding protein"/>
    <property type="match status" value="1"/>
</dbReference>
<dbReference type="Proteomes" id="UP000046373">
    <property type="component" value="Unassembled WGS sequence"/>
</dbReference>
<dbReference type="InterPro" id="IPR027417">
    <property type="entry name" value="P-loop_NTPase"/>
</dbReference>
<dbReference type="PANTHER" id="PTHR24221">
    <property type="entry name" value="ATP-BINDING CASSETTE SUB-FAMILY B"/>
    <property type="match status" value="1"/>
</dbReference>
<evidence type="ECO:0000256" key="4">
    <source>
        <dbReference type="ARBA" id="ARBA00022692"/>
    </source>
</evidence>
<protein>
    <submittedName>
        <fullName evidence="12">ABC transporter related protein</fullName>
    </submittedName>
</protein>
<comment type="similarity">
    <text evidence="2">Belongs to the ABC transporter superfamily.</text>
</comment>
<dbReference type="PANTHER" id="PTHR24221:SF654">
    <property type="entry name" value="ATP-BINDING CASSETTE SUB-FAMILY B MEMBER 6"/>
    <property type="match status" value="1"/>
</dbReference>
<evidence type="ECO:0000256" key="3">
    <source>
        <dbReference type="ARBA" id="ARBA00022448"/>
    </source>
</evidence>
<keyword evidence="8 9" id="KW-0472">Membrane</keyword>
<dbReference type="InterPro" id="IPR039421">
    <property type="entry name" value="Type_1_exporter"/>
</dbReference>
<keyword evidence="4 9" id="KW-0812">Transmembrane</keyword>
<evidence type="ECO:0000256" key="2">
    <source>
        <dbReference type="ARBA" id="ARBA00005417"/>
    </source>
</evidence>
<evidence type="ECO:0000313" key="12">
    <source>
        <dbReference type="EMBL" id="CDX27248.1"/>
    </source>
</evidence>
<feature type="transmembrane region" description="Helical" evidence="9">
    <location>
        <begin position="31"/>
        <end position="52"/>
    </location>
</feature>